<feature type="transmembrane region" description="Helical" evidence="1">
    <location>
        <begin position="12"/>
        <end position="32"/>
    </location>
</feature>
<evidence type="ECO:0000313" key="3">
    <source>
        <dbReference type="Proteomes" id="UP000326565"/>
    </source>
</evidence>
<sequence length="72" mass="8127">MAQYKANDILRLLDLLCASAVIIFMMFSQPQISRVWGTYLRLRVCECRSAGTGSCKFAGSRPGRFASPFRVY</sequence>
<reference evidence="2 3" key="1">
    <citation type="submission" date="2019-04" db="EMBL/GenBank/DDBJ databases">
        <title>Friends and foes A comparative genomics study of 23 Aspergillus species from section Flavi.</title>
        <authorList>
            <consortium name="DOE Joint Genome Institute"/>
            <person name="Kjaerbolling I."/>
            <person name="Vesth T."/>
            <person name="Frisvad J.C."/>
            <person name="Nybo J.L."/>
            <person name="Theobald S."/>
            <person name="Kildgaard S."/>
            <person name="Isbrandt T."/>
            <person name="Kuo A."/>
            <person name="Sato A."/>
            <person name="Lyhne E.K."/>
            <person name="Kogle M.E."/>
            <person name="Wiebenga A."/>
            <person name="Kun R.S."/>
            <person name="Lubbers R.J."/>
            <person name="Makela M.R."/>
            <person name="Barry K."/>
            <person name="Chovatia M."/>
            <person name="Clum A."/>
            <person name="Daum C."/>
            <person name="Haridas S."/>
            <person name="He G."/>
            <person name="LaButti K."/>
            <person name="Lipzen A."/>
            <person name="Mondo S."/>
            <person name="Riley R."/>
            <person name="Salamov A."/>
            <person name="Simmons B.A."/>
            <person name="Magnuson J.K."/>
            <person name="Henrissat B."/>
            <person name="Mortensen U.H."/>
            <person name="Larsen T.O."/>
            <person name="Devries R.P."/>
            <person name="Grigoriev I.V."/>
            <person name="Machida M."/>
            <person name="Baker S.E."/>
            <person name="Andersen M.R."/>
        </authorList>
    </citation>
    <scope>NUCLEOTIDE SEQUENCE [LARGE SCALE GENOMIC DNA]</scope>
    <source>
        <strain evidence="2 3">CBS 151.66</strain>
    </source>
</reference>
<name>A0A5N5WJF6_9EURO</name>
<proteinExistence type="predicted"/>
<gene>
    <name evidence="2" type="ORF">BDV29DRAFT_184153</name>
</gene>
<evidence type="ECO:0000313" key="2">
    <source>
        <dbReference type="EMBL" id="KAB8068666.1"/>
    </source>
</evidence>
<evidence type="ECO:0000256" key="1">
    <source>
        <dbReference type="SAM" id="Phobius"/>
    </source>
</evidence>
<keyword evidence="3" id="KW-1185">Reference proteome</keyword>
<dbReference type="Proteomes" id="UP000326565">
    <property type="component" value="Unassembled WGS sequence"/>
</dbReference>
<protein>
    <submittedName>
        <fullName evidence="2">Uncharacterized protein</fullName>
    </submittedName>
</protein>
<dbReference type="EMBL" id="ML732380">
    <property type="protein sequence ID" value="KAB8068666.1"/>
    <property type="molecule type" value="Genomic_DNA"/>
</dbReference>
<keyword evidence="1" id="KW-0472">Membrane</keyword>
<keyword evidence="1" id="KW-1133">Transmembrane helix</keyword>
<dbReference type="AlphaFoldDB" id="A0A5N5WJF6"/>
<organism evidence="2 3">
    <name type="scientific">Aspergillus leporis</name>
    <dbReference type="NCBI Taxonomy" id="41062"/>
    <lineage>
        <taxon>Eukaryota</taxon>
        <taxon>Fungi</taxon>
        <taxon>Dikarya</taxon>
        <taxon>Ascomycota</taxon>
        <taxon>Pezizomycotina</taxon>
        <taxon>Eurotiomycetes</taxon>
        <taxon>Eurotiomycetidae</taxon>
        <taxon>Eurotiales</taxon>
        <taxon>Aspergillaceae</taxon>
        <taxon>Aspergillus</taxon>
        <taxon>Aspergillus subgen. Circumdati</taxon>
    </lineage>
</organism>
<accession>A0A5N5WJF6</accession>
<keyword evidence="1" id="KW-0812">Transmembrane</keyword>